<proteinExistence type="predicted"/>
<keyword evidence="2" id="KW-1185">Reference proteome</keyword>
<evidence type="ECO:0000313" key="1">
    <source>
        <dbReference type="EMBL" id="KAH6928130.1"/>
    </source>
</evidence>
<dbReference type="EMBL" id="CM023486">
    <property type="protein sequence ID" value="KAH6928130.1"/>
    <property type="molecule type" value="Genomic_DNA"/>
</dbReference>
<comment type="caution">
    <text evidence="1">The sequence shown here is derived from an EMBL/GenBank/DDBJ whole genome shotgun (WGS) entry which is preliminary data.</text>
</comment>
<evidence type="ECO:0000313" key="2">
    <source>
        <dbReference type="Proteomes" id="UP000821845"/>
    </source>
</evidence>
<protein>
    <submittedName>
        <fullName evidence="1">Uncharacterized protein</fullName>
    </submittedName>
</protein>
<sequence length="418" mass="48416">MGDPAWEHRSTEMFPYPFEELPGDASHVSTEEEGLREVIADEVNKEQFTCVVIWGISSEHVQFLKHNFSTWCSQLAHIYHYYLHGPHGNVAQDDASGRAPSPYRYIDIEVSLIMKSGQHKVANLRDIDTDPETLLIRSTSDRFDFKATVDGTRVVEGQLRYHPILFDHESYPSEHSDHRDGDDEDELMSNSVKPARGQRPIFECFWNGRLIPYTTIEEFDWCSPPKKARNIPLECFNRISGVLWTDDAFQAVRASIEKHFLEWLQSCHEHSDKQIMFESFQETISRRDTQKYKQYPWAVFNAIEWDGRCFKKGQLVRTQRTNPIIIGSIRRFLLYGDYTDSVCATGGEVEIQQEPKSLYDEVKIFPLAKLDRKVTDSMLQKIVEEEEGRLPSKLYVTWPEGDQLYPNEKRPAGKAIGV</sequence>
<dbReference type="Proteomes" id="UP000821845">
    <property type="component" value="Chromosome 6"/>
</dbReference>
<reference evidence="1" key="1">
    <citation type="submission" date="2020-05" db="EMBL/GenBank/DDBJ databases">
        <title>Large-scale comparative analyses of tick genomes elucidate their genetic diversity and vector capacities.</title>
        <authorList>
            <person name="Jia N."/>
            <person name="Wang J."/>
            <person name="Shi W."/>
            <person name="Du L."/>
            <person name="Sun Y."/>
            <person name="Zhan W."/>
            <person name="Jiang J."/>
            <person name="Wang Q."/>
            <person name="Zhang B."/>
            <person name="Ji P."/>
            <person name="Sakyi L.B."/>
            <person name="Cui X."/>
            <person name="Yuan T."/>
            <person name="Jiang B."/>
            <person name="Yang W."/>
            <person name="Lam T.T.-Y."/>
            <person name="Chang Q."/>
            <person name="Ding S."/>
            <person name="Wang X."/>
            <person name="Zhu J."/>
            <person name="Ruan X."/>
            <person name="Zhao L."/>
            <person name="Wei J."/>
            <person name="Que T."/>
            <person name="Du C."/>
            <person name="Cheng J."/>
            <person name="Dai P."/>
            <person name="Han X."/>
            <person name="Huang E."/>
            <person name="Gao Y."/>
            <person name="Liu J."/>
            <person name="Shao H."/>
            <person name="Ye R."/>
            <person name="Li L."/>
            <person name="Wei W."/>
            <person name="Wang X."/>
            <person name="Wang C."/>
            <person name="Yang T."/>
            <person name="Huo Q."/>
            <person name="Li W."/>
            <person name="Guo W."/>
            <person name="Chen H."/>
            <person name="Zhou L."/>
            <person name="Ni X."/>
            <person name="Tian J."/>
            <person name="Zhou Y."/>
            <person name="Sheng Y."/>
            <person name="Liu T."/>
            <person name="Pan Y."/>
            <person name="Xia L."/>
            <person name="Li J."/>
            <person name="Zhao F."/>
            <person name="Cao W."/>
        </authorList>
    </citation>
    <scope>NUCLEOTIDE SEQUENCE</scope>
    <source>
        <strain evidence="1">Hyas-2018</strain>
    </source>
</reference>
<name>A0ACB7S0Y1_HYAAI</name>
<organism evidence="1 2">
    <name type="scientific">Hyalomma asiaticum</name>
    <name type="common">Tick</name>
    <dbReference type="NCBI Taxonomy" id="266040"/>
    <lineage>
        <taxon>Eukaryota</taxon>
        <taxon>Metazoa</taxon>
        <taxon>Ecdysozoa</taxon>
        <taxon>Arthropoda</taxon>
        <taxon>Chelicerata</taxon>
        <taxon>Arachnida</taxon>
        <taxon>Acari</taxon>
        <taxon>Parasitiformes</taxon>
        <taxon>Ixodida</taxon>
        <taxon>Ixodoidea</taxon>
        <taxon>Ixodidae</taxon>
        <taxon>Hyalomminae</taxon>
        <taxon>Hyalomma</taxon>
    </lineage>
</organism>
<gene>
    <name evidence="1" type="ORF">HPB50_012121</name>
</gene>
<accession>A0ACB7S0Y1</accession>